<keyword evidence="1" id="KW-1185">Reference proteome</keyword>
<dbReference type="Proteomes" id="UP000790787">
    <property type="component" value="Chromosome 9"/>
</dbReference>
<reference evidence="1" key="1">
    <citation type="journal article" date="2014" name="Nat. Commun.">
        <title>The tobacco genome sequence and its comparison with those of tomato and potato.</title>
        <authorList>
            <person name="Sierro N."/>
            <person name="Battey J.N."/>
            <person name="Ouadi S."/>
            <person name="Bakaher N."/>
            <person name="Bovet L."/>
            <person name="Willig A."/>
            <person name="Goepfert S."/>
            <person name="Peitsch M.C."/>
            <person name="Ivanov N.V."/>
        </authorList>
    </citation>
    <scope>NUCLEOTIDE SEQUENCE [LARGE SCALE GENOMIC DNA]</scope>
</reference>
<dbReference type="RefSeq" id="XP_075077224.1">
    <property type="nucleotide sequence ID" value="XM_075221123.1"/>
</dbReference>
<accession>A0AC58RWW2</accession>
<reference evidence="2" key="2">
    <citation type="submission" date="2025-08" db="UniProtKB">
        <authorList>
            <consortium name="RefSeq"/>
        </authorList>
    </citation>
    <scope>IDENTIFICATION</scope>
    <source>
        <tissue evidence="2">Leaf</tissue>
    </source>
</reference>
<gene>
    <name evidence="2" type="primary">LOC142163967</name>
</gene>
<evidence type="ECO:0000313" key="1">
    <source>
        <dbReference type="Proteomes" id="UP000790787"/>
    </source>
</evidence>
<protein>
    <submittedName>
        <fullName evidence="2">Uncharacterized protein LOC142163967</fullName>
    </submittedName>
</protein>
<proteinExistence type="predicted"/>
<evidence type="ECO:0000313" key="2">
    <source>
        <dbReference type="RefSeq" id="XP_075077224.1"/>
    </source>
</evidence>
<organism evidence="1 2">
    <name type="scientific">Nicotiana tabacum</name>
    <name type="common">Common tobacco</name>
    <dbReference type="NCBI Taxonomy" id="4097"/>
    <lineage>
        <taxon>Eukaryota</taxon>
        <taxon>Viridiplantae</taxon>
        <taxon>Streptophyta</taxon>
        <taxon>Embryophyta</taxon>
        <taxon>Tracheophyta</taxon>
        <taxon>Spermatophyta</taxon>
        <taxon>Magnoliopsida</taxon>
        <taxon>eudicotyledons</taxon>
        <taxon>Gunneridae</taxon>
        <taxon>Pentapetalae</taxon>
        <taxon>asterids</taxon>
        <taxon>lamiids</taxon>
        <taxon>Solanales</taxon>
        <taxon>Solanaceae</taxon>
        <taxon>Nicotianoideae</taxon>
        <taxon>Nicotianeae</taxon>
        <taxon>Nicotiana</taxon>
    </lineage>
</organism>
<sequence length="219" mass="24640">MVSLPVPMKVVVANGQVMYSDTICLNFQWTMQGELFSFHMRLLKVGGCDLVLGMDWIDQVAKILINTKPNRVSFRKDGNIVTLIGSSSIPSLKHLEDEEQLGRLLAGGDYDIVVEVCLVSNSPATNSKLEQYTKISALLQQYSEVFKEPTEMPPQRECDYIINLFLGARPFNLRPYRYSHDQKDVVEAIISDMLHAKTVVPSQSAFVFPALLVKKKDLT</sequence>
<name>A0AC58RWW2_TOBAC</name>